<evidence type="ECO:0000313" key="3">
    <source>
        <dbReference type="EMBL" id="MBB6070038.1"/>
    </source>
</evidence>
<gene>
    <name evidence="3" type="ORF">HNQ61_001655</name>
</gene>
<keyword evidence="4" id="KW-1185">Reference proteome</keyword>
<accession>A0A841GVY3</accession>
<organism evidence="3 4">
    <name type="scientific">Longimicrobium terrae</name>
    <dbReference type="NCBI Taxonomy" id="1639882"/>
    <lineage>
        <taxon>Bacteria</taxon>
        <taxon>Pseudomonadati</taxon>
        <taxon>Gemmatimonadota</taxon>
        <taxon>Longimicrobiia</taxon>
        <taxon>Longimicrobiales</taxon>
        <taxon>Longimicrobiaceae</taxon>
        <taxon>Longimicrobium</taxon>
    </lineage>
</organism>
<evidence type="ECO:0000256" key="1">
    <source>
        <dbReference type="SAM" id="MobiDB-lite"/>
    </source>
</evidence>
<feature type="signal peptide" evidence="2">
    <location>
        <begin position="1"/>
        <end position="25"/>
    </location>
</feature>
<protein>
    <submittedName>
        <fullName evidence="3">Uncharacterized protein</fullName>
    </submittedName>
</protein>
<dbReference type="EMBL" id="JACHIA010000003">
    <property type="protein sequence ID" value="MBB6070038.1"/>
    <property type="molecule type" value="Genomic_DNA"/>
</dbReference>
<feature type="chain" id="PRO_5032633925" evidence="2">
    <location>
        <begin position="26"/>
        <end position="82"/>
    </location>
</feature>
<evidence type="ECO:0000256" key="2">
    <source>
        <dbReference type="SAM" id="SignalP"/>
    </source>
</evidence>
<evidence type="ECO:0000313" key="4">
    <source>
        <dbReference type="Proteomes" id="UP000582837"/>
    </source>
</evidence>
<sequence>MRIRIAAALGLLLAACTEAPTGISAAPPRFDTGYVIGSGNRSDQDTLPPQGRYASDPAQTNETAANADSAAADNGYVIGSGN</sequence>
<name>A0A841GVY3_9BACT</name>
<feature type="region of interest" description="Disordered" evidence="1">
    <location>
        <begin position="34"/>
        <end position="69"/>
    </location>
</feature>
<dbReference type="AlphaFoldDB" id="A0A841GVY3"/>
<dbReference type="PROSITE" id="PS51257">
    <property type="entry name" value="PROKAR_LIPOPROTEIN"/>
    <property type="match status" value="1"/>
</dbReference>
<dbReference type="RefSeq" id="WP_170039750.1">
    <property type="nucleotide sequence ID" value="NZ_JABDTL010000002.1"/>
</dbReference>
<comment type="caution">
    <text evidence="3">The sequence shown here is derived from an EMBL/GenBank/DDBJ whole genome shotgun (WGS) entry which is preliminary data.</text>
</comment>
<keyword evidence="2" id="KW-0732">Signal</keyword>
<proteinExistence type="predicted"/>
<dbReference type="Proteomes" id="UP000582837">
    <property type="component" value="Unassembled WGS sequence"/>
</dbReference>
<reference evidence="3 4" key="1">
    <citation type="submission" date="2020-08" db="EMBL/GenBank/DDBJ databases">
        <title>Genomic Encyclopedia of Type Strains, Phase IV (KMG-IV): sequencing the most valuable type-strain genomes for metagenomic binning, comparative biology and taxonomic classification.</title>
        <authorList>
            <person name="Goeker M."/>
        </authorList>
    </citation>
    <scope>NUCLEOTIDE SEQUENCE [LARGE SCALE GENOMIC DNA]</scope>
    <source>
        <strain evidence="3 4">DSM 29007</strain>
    </source>
</reference>